<comment type="caution">
    <text evidence="2">The sequence shown here is derived from an EMBL/GenBank/DDBJ whole genome shotgun (WGS) entry which is preliminary data.</text>
</comment>
<evidence type="ECO:0000256" key="1">
    <source>
        <dbReference type="ARBA" id="ARBA00008525"/>
    </source>
</evidence>
<dbReference type="InterPro" id="IPR005363">
    <property type="entry name" value="UPF0167"/>
</dbReference>
<comment type="similarity">
    <text evidence="1">Belongs to the UPF0167 family.</text>
</comment>
<reference evidence="3" key="1">
    <citation type="journal article" date="2019" name="Int. J. Syst. Evol. Microbiol.">
        <title>The Global Catalogue of Microorganisms (GCM) 10K type strain sequencing project: providing services to taxonomists for standard genome sequencing and annotation.</title>
        <authorList>
            <consortium name="The Broad Institute Genomics Platform"/>
            <consortium name="The Broad Institute Genome Sequencing Center for Infectious Disease"/>
            <person name="Wu L."/>
            <person name="Ma J."/>
        </authorList>
    </citation>
    <scope>NUCLEOTIDE SEQUENCE [LARGE SCALE GENOMIC DNA]</scope>
    <source>
        <strain evidence="3">LMG 29894</strain>
    </source>
</reference>
<dbReference type="Proteomes" id="UP001595791">
    <property type="component" value="Unassembled WGS sequence"/>
</dbReference>
<evidence type="ECO:0000313" key="2">
    <source>
        <dbReference type="EMBL" id="MFC4160676.1"/>
    </source>
</evidence>
<sequence>MSHDLPLFRYHPDPIATGAVEPSDSICQCCGQARGYLYTGSIYALEDLDHICPWCIADGSAAARFDASFIDDYPLLTAGMPAEVVTEVSRRTPGYLSWQQEAWLTHCHDACEFHGDASLADIRNASDATKAAWMADYRLDEEVWQRIEEGYQPGGNPAIYKFVCRHCQQILFAWDCS</sequence>
<dbReference type="Pfam" id="PF03691">
    <property type="entry name" value="UPF0167"/>
    <property type="match status" value="1"/>
</dbReference>
<accession>A0ABV8MU96</accession>
<evidence type="ECO:0000313" key="3">
    <source>
        <dbReference type="Proteomes" id="UP001595791"/>
    </source>
</evidence>
<keyword evidence="3" id="KW-1185">Reference proteome</keyword>
<name>A0ABV8MU96_9NEIS</name>
<organism evidence="2 3">
    <name type="scientific">Chitinimonas lacunae</name>
    <dbReference type="NCBI Taxonomy" id="1963018"/>
    <lineage>
        <taxon>Bacteria</taxon>
        <taxon>Pseudomonadati</taxon>
        <taxon>Pseudomonadota</taxon>
        <taxon>Betaproteobacteria</taxon>
        <taxon>Neisseriales</taxon>
        <taxon>Chitinibacteraceae</taxon>
        <taxon>Chitinimonas</taxon>
    </lineage>
</organism>
<proteinExistence type="inferred from homology"/>
<gene>
    <name evidence="2" type="ORF">ACFOW7_15150</name>
</gene>
<dbReference type="EMBL" id="JBHSBU010000001">
    <property type="protein sequence ID" value="MFC4160676.1"/>
    <property type="molecule type" value="Genomic_DNA"/>
</dbReference>
<protein>
    <submittedName>
        <fullName evidence="2">CbrC family protein</fullName>
    </submittedName>
</protein>
<dbReference type="RefSeq" id="WP_378165763.1">
    <property type="nucleotide sequence ID" value="NZ_JBHSBU010000001.1"/>
</dbReference>